<dbReference type="AlphaFoldDB" id="A0A0S2W6U5"/>
<proteinExistence type="predicted"/>
<sequence length="64" mass="6976">MPLWLAVLLLLLSLLGIVLSRRYLRKPVQSVCVVLCVLLAVACAAYIGLTILFVDAVQNRPPVS</sequence>
<accession>A0A0S2W6U5</accession>
<dbReference type="KEGG" id="ibu:IB211_02480c"/>
<dbReference type="EMBL" id="CP011307">
    <property type="protein sequence ID" value="ALP94871.1"/>
    <property type="molecule type" value="Genomic_DNA"/>
</dbReference>
<gene>
    <name evidence="2" type="ORF">IB211_02480c</name>
</gene>
<keyword evidence="1" id="KW-1133">Transmembrane helix</keyword>
<dbReference type="STRING" id="1297617.IB211_02480c"/>
<dbReference type="RefSeq" id="WP_058118200.1">
    <property type="nucleotide sequence ID" value="NZ_CP011307.1"/>
</dbReference>
<keyword evidence="1" id="KW-0472">Membrane</keyword>
<keyword evidence="3" id="KW-1185">Reference proteome</keyword>
<reference evidence="2 3" key="1">
    <citation type="journal article" date="2015" name="Nat. Commun.">
        <title>Production of butyrate from lysine and the Amadori product fructoselysine by a human gut commensal.</title>
        <authorList>
            <person name="Bui T.P."/>
            <person name="Ritari J."/>
            <person name="Boeren S."/>
            <person name="de Waard P."/>
            <person name="Plugge C.M."/>
            <person name="de Vos W.M."/>
        </authorList>
    </citation>
    <scope>NUCLEOTIDE SEQUENCE [LARGE SCALE GENOMIC DNA]</scope>
    <source>
        <strain evidence="2 3">AF211</strain>
    </source>
</reference>
<organism evidence="2 3">
    <name type="scientific">Intestinimonas butyriciproducens</name>
    <dbReference type="NCBI Taxonomy" id="1297617"/>
    <lineage>
        <taxon>Bacteria</taxon>
        <taxon>Bacillati</taxon>
        <taxon>Bacillota</taxon>
        <taxon>Clostridia</taxon>
        <taxon>Eubacteriales</taxon>
        <taxon>Intestinimonas</taxon>
    </lineage>
</organism>
<evidence type="ECO:0000313" key="2">
    <source>
        <dbReference type="EMBL" id="ALP94871.1"/>
    </source>
</evidence>
<dbReference type="Proteomes" id="UP000064844">
    <property type="component" value="Chromosome"/>
</dbReference>
<reference evidence="3" key="2">
    <citation type="submission" date="2015-04" db="EMBL/GenBank/DDBJ databases">
        <title>A butyrogenic pathway from the amino acid lysine in a human gut commensal.</title>
        <authorList>
            <person name="de Vos W.M."/>
            <person name="Bui N.T.P."/>
            <person name="Plugge C.M."/>
            <person name="Ritari J."/>
        </authorList>
    </citation>
    <scope>NUCLEOTIDE SEQUENCE [LARGE SCALE GENOMIC DNA]</scope>
    <source>
        <strain evidence="3">AF211</strain>
    </source>
</reference>
<name>A0A0S2W6U5_9FIRM</name>
<evidence type="ECO:0000256" key="1">
    <source>
        <dbReference type="SAM" id="Phobius"/>
    </source>
</evidence>
<protein>
    <submittedName>
        <fullName evidence="2">Uncharacterized protein</fullName>
    </submittedName>
</protein>
<feature type="transmembrane region" description="Helical" evidence="1">
    <location>
        <begin position="30"/>
        <end position="54"/>
    </location>
</feature>
<keyword evidence="1" id="KW-0812">Transmembrane</keyword>
<evidence type="ECO:0000313" key="3">
    <source>
        <dbReference type="Proteomes" id="UP000064844"/>
    </source>
</evidence>